<dbReference type="OrthoDB" id="2449121at2759"/>
<dbReference type="InterPro" id="IPR036397">
    <property type="entry name" value="RNaseH_sf"/>
</dbReference>
<dbReference type="InParanoid" id="A0A0D0DPS6"/>
<evidence type="ECO:0000313" key="2">
    <source>
        <dbReference type="Proteomes" id="UP000054538"/>
    </source>
</evidence>
<gene>
    <name evidence="1" type="ORF">PAXRUDRAFT_157027</name>
</gene>
<dbReference type="PANTHER" id="PTHR35871">
    <property type="entry name" value="EXPRESSED PROTEIN"/>
    <property type="match status" value="1"/>
</dbReference>
<protein>
    <recommendedName>
        <fullName evidence="3">Tc1-like transposase DDE domain-containing protein</fullName>
    </recommendedName>
</protein>
<reference evidence="1 2" key="1">
    <citation type="submission" date="2014-04" db="EMBL/GenBank/DDBJ databases">
        <authorList>
            <consortium name="DOE Joint Genome Institute"/>
            <person name="Kuo A."/>
            <person name="Kohler A."/>
            <person name="Jargeat P."/>
            <person name="Nagy L.G."/>
            <person name="Floudas D."/>
            <person name="Copeland A."/>
            <person name="Barry K.W."/>
            <person name="Cichocki N."/>
            <person name="Veneault-Fourrey C."/>
            <person name="LaButti K."/>
            <person name="Lindquist E.A."/>
            <person name="Lipzen A."/>
            <person name="Lundell T."/>
            <person name="Morin E."/>
            <person name="Murat C."/>
            <person name="Sun H."/>
            <person name="Tunlid A."/>
            <person name="Henrissat B."/>
            <person name="Grigoriev I.V."/>
            <person name="Hibbett D.S."/>
            <person name="Martin F."/>
            <person name="Nordberg H.P."/>
            <person name="Cantor M.N."/>
            <person name="Hua S.X."/>
        </authorList>
    </citation>
    <scope>NUCLEOTIDE SEQUENCE [LARGE SCALE GENOMIC DNA]</scope>
    <source>
        <strain evidence="1 2">Ve08.2h10</strain>
    </source>
</reference>
<keyword evidence="2" id="KW-1185">Reference proteome</keyword>
<dbReference type="EMBL" id="KN825878">
    <property type="protein sequence ID" value="KIK81045.1"/>
    <property type="molecule type" value="Genomic_DNA"/>
</dbReference>
<dbReference type="AlphaFoldDB" id="A0A0D0DPS6"/>
<evidence type="ECO:0000313" key="1">
    <source>
        <dbReference type="EMBL" id="KIK81045.1"/>
    </source>
</evidence>
<reference evidence="2" key="2">
    <citation type="submission" date="2015-01" db="EMBL/GenBank/DDBJ databases">
        <title>Evolutionary Origins and Diversification of the Mycorrhizal Mutualists.</title>
        <authorList>
            <consortium name="DOE Joint Genome Institute"/>
            <consortium name="Mycorrhizal Genomics Consortium"/>
            <person name="Kohler A."/>
            <person name="Kuo A."/>
            <person name="Nagy L.G."/>
            <person name="Floudas D."/>
            <person name="Copeland A."/>
            <person name="Barry K.W."/>
            <person name="Cichocki N."/>
            <person name="Veneault-Fourrey C."/>
            <person name="LaButti K."/>
            <person name="Lindquist E.A."/>
            <person name="Lipzen A."/>
            <person name="Lundell T."/>
            <person name="Morin E."/>
            <person name="Murat C."/>
            <person name="Riley R."/>
            <person name="Ohm R."/>
            <person name="Sun H."/>
            <person name="Tunlid A."/>
            <person name="Henrissat B."/>
            <person name="Grigoriev I.V."/>
            <person name="Hibbett D.S."/>
            <person name="Martin F."/>
        </authorList>
    </citation>
    <scope>NUCLEOTIDE SEQUENCE [LARGE SCALE GENOMIC DNA]</scope>
    <source>
        <strain evidence="2">Ve08.2h10</strain>
    </source>
</reference>
<proteinExistence type="predicted"/>
<organism evidence="1 2">
    <name type="scientific">Paxillus rubicundulus Ve08.2h10</name>
    <dbReference type="NCBI Taxonomy" id="930991"/>
    <lineage>
        <taxon>Eukaryota</taxon>
        <taxon>Fungi</taxon>
        <taxon>Dikarya</taxon>
        <taxon>Basidiomycota</taxon>
        <taxon>Agaricomycotina</taxon>
        <taxon>Agaricomycetes</taxon>
        <taxon>Agaricomycetidae</taxon>
        <taxon>Boletales</taxon>
        <taxon>Paxilineae</taxon>
        <taxon>Paxillaceae</taxon>
        <taxon>Paxillus</taxon>
    </lineage>
</organism>
<dbReference type="STRING" id="930991.A0A0D0DPS6"/>
<dbReference type="Gene3D" id="3.30.420.10">
    <property type="entry name" value="Ribonuclease H-like superfamily/Ribonuclease H"/>
    <property type="match status" value="1"/>
</dbReference>
<evidence type="ECO:0008006" key="3">
    <source>
        <dbReference type="Google" id="ProtNLM"/>
    </source>
</evidence>
<dbReference type="HOGENOM" id="CLU_005726_8_1_1"/>
<dbReference type="Proteomes" id="UP000054538">
    <property type="component" value="Unassembled WGS sequence"/>
</dbReference>
<dbReference type="PANTHER" id="PTHR35871:SF1">
    <property type="entry name" value="CXC1-LIKE CYSTEINE CLUSTER ASSOCIATED WITH KDZ TRANSPOSASES DOMAIN-CONTAINING PROTEIN"/>
    <property type="match status" value="1"/>
</dbReference>
<sequence>MLSHQQDFKEEKPLIQIIIEEAGHKCWFLPKFHCELNPIEMYWGWVKVCFCNAGDGTFPTVKCIVPEILGACPIQMIHAFFCKTWHYMDAYKKGLNAQQAEYAIKKYKSQRCCGPMVMMSLGVLLN</sequence>
<dbReference type="GO" id="GO:0003676">
    <property type="term" value="F:nucleic acid binding"/>
    <property type="evidence" value="ECO:0007669"/>
    <property type="project" value="InterPro"/>
</dbReference>
<accession>A0A0D0DPS6</accession>
<name>A0A0D0DPS6_9AGAM</name>